<dbReference type="Proteomes" id="UP001500282">
    <property type="component" value="Unassembled WGS sequence"/>
</dbReference>
<evidence type="ECO:0000256" key="1">
    <source>
        <dbReference type="SAM" id="MobiDB-lite"/>
    </source>
</evidence>
<dbReference type="EMBL" id="BAAAIH010000101">
    <property type="protein sequence ID" value="GAA1303885.1"/>
    <property type="molecule type" value="Genomic_DNA"/>
</dbReference>
<feature type="region of interest" description="Disordered" evidence="1">
    <location>
        <begin position="1"/>
        <end position="71"/>
    </location>
</feature>
<sequence>MDLRGVATPGTPSRRTGRKPKYAQYEGFRPARREHAPDAAPSPAKIHQKPPGRPHVNPLPAPGGGTPKEAA</sequence>
<protein>
    <submittedName>
        <fullName evidence="2">Uncharacterized protein</fullName>
    </submittedName>
</protein>
<name>A0ABN1XDZ5_9ACTN</name>
<proteinExistence type="predicted"/>
<gene>
    <name evidence="2" type="ORF">GCM10009579_86880</name>
</gene>
<organism evidence="2 3">
    <name type="scientific">Streptomyces javensis</name>
    <dbReference type="NCBI Taxonomy" id="114698"/>
    <lineage>
        <taxon>Bacteria</taxon>
        <taxon>Bacillati</taxon>
        <taxon>Actinomycetota</taxon>
        <taxon>Actinomycetes</taxon>
        <taxon>Kitasatosporales</taxon>
        <taxon>Streptomycetaceae</taxon>
        <taxon>Streptomyces</taxon>
        <taxon>Streptomyces violaceusniger group</taxon>
    </lineage>
</organism>
<keyword evidence="3" id="KW-1185">Reference proteome</keyword>
<feature type="compositionally biased region" description="Gly residues" evidence="1">
    <location>
        <begin position="62"/>
        <end position="71"/>
    </location>
</feature>
<accession>A0ABN1XDZ5</accession>
<reference evidence="2 3" key="1">
    <citation type="journal article" date="2019" name="Int. J. Syst. Evol. Microbiol.">
        <title>The Global Catalogue of Microorganisms (GCM) 10K type strain sequencing project: providing services to taxonomists for standard genome sequencing and annotation.</title>
        <authorList>
            <consortium name="The Broad Institute Genomics Platform"/>
            <consortium name="The Broad Institute Genome Sequencing Center for Infectious Disease"/>
            <person name="Wu L."/>
            <person name="Ma J."/>
        </authorList>
    </citation>
    <scope>NUCLEOTIDE SEQUENCE [LARGE SCALE GENOMIC DNA]</scope>
    <source>
        <strain evidence="2 3">JCM 11448</strain>
    </source>
</reference>
<evidence type="ECO:0000313" key="2">
    <source>
        <dbReference type="EMBL" id="GAA1303885.1"/>
    </source>
</evidence>
<comment type="caution">
    <text evidence="2">The sequence shown here is derived from an EMBL/GenBank/DDBJ whole genome shotgun (WGS) entry which is preliminary data.</text>
</comment>
<evidence type="ECO:0000313" key="3">
    <source>
        <dbReference type="Proteomes" id="UP001500282"/>
    </source>
</evidence>